<name>A0A9W6WRV8_9STRA</name>
<reference evidence="1" key="1">
    <citation type="submission" date="2023-04" db="EMBL/GenBank/DDBJ databases">
        <title>Phytophthora lilii NBRC 32176.</title>
        <authorList>
            <person name="Ichikawa N."/>
            <person name="Sato H."/>
            <person name="Tonouchi N."/>
        </authorList>
    </citation>
    <scope>NUCLEOTIDE SEQUENCE</scope>
    <source>
        <strain evidence="1">NBRC 32176</strain>
    </source>
</reference>
<sequence length="108" mass="11501">MCAATSAKSAGFGSLIKNFFSDDDATGSQQATQGSKASQTNIDDRTCVYKWSSLSCQPEDKCSIQYQFGDVKPSQACRVSDTGDHTKTPQQFHLAYAGEEAGTGMAIS</sequence>
<comment type="caution">
    <text evidence="1">The sequence shown here is derived from an EMBL/GenBank/DDBJ whole genome shotgun (WGS) entry which is preliminary data.</text>
</comment>
<gene>
    <name evidence="1" type="ORF">Plil01_000417100</name>
</gene>
<organism evidence="1 2">
    <name type="scientific">Phytophthora lilii</name>
    <dbReference type="NCBI Taxonomy" id="2077276"/>
    <lineage>
        <taxon>Eukaryota</taxon>
        <taxon>Sar</taxon>
        <taxon>Stramenopiles</taxon>
        <taxon>Oomycota</taxon>
        <taxon>Peronosporomycetes</taxon>
        <taxon>Peronosporales</taxon>
        <taxon>Peronosporaceae</taxon>
        <taxon>Phytophthora</taxon>
    </lineage>
</organism>
<evidence type="ECO:0000313" key="2">
    <source>
        <dbReference type="Proteomes" id="UP001165083"/>
    </source>
</evidence>
<dbReference type="OrthoDB" id="45007at2759"/>
<dbReference type="AlphaFoldDB" id="A0A9W6WRV8"/>
<protein>
    <submittedName>
        <fullName evidence="1">Unnamed protein product</fullName>
    </submittedName>
</protein>
<proteinExistence type="predicted"/>
<dbReference type="Proteomes" id="UP001165083">
    <property type="component" value="Unassembled WGS sequence"/>
</dbReference>
<accession>A0A9W6WRV8</accession>
<evidence type="ECO:0000313" key="1">
    <source>
        <dbReference type="EMBL" id="GMF13725.1"/>
    </source>
</evidence>
<keyword evidence="2" id="KW-1185">Reference proteome</keyword>
<dbReference type="EMBL" id="BSXW01000168">
    <property type="protein sequence ID" value="GMF13725.1"/>
    <property type="molecule type" value="Genomic_DNA"/>
</dbReference>